<dbReference type="Proteomes" id="UP001438707">
    <property type="component" value="Unassembled WGS sequence"/>
</dbReference>
<evidence type="ECO:0000313" key="2">
    <source>
        <dbReference type="Proteomes" id="UP001438707"/>
    </source>
</evidence>
<reference evidence="1 2" key="1">
    <citation type="journal article" date="2024" name="Nat. Commun.">
        <title>Phylogenomics reveals the evolutionary origins of lichenization in chlorophyte algae.</title>
        <authorList>
            <person name="Puginier C."/>
            <person name="Libourel C."/>
            <person name="Otte J."/>
            <person name="Skaloud P."/>
            <person name="Haon M."/>
            <person name="Grisel S."/>
            <person name="Petersen M."/>
            <person name="Berrin J.G."/>
            <person name="Delaux P.M."/>
            <person name="Dal Grande F."/>
            <person name="Keller J."/>
        </authorList>
    </citation>
    <scope>NUCLEOTIDE SEQUENCE [LARGE SCALE GENOMIC DNA]</scope>
    <source>
        <strain evidence="1 2">SAG 2145</strain>
    </source>
</reference>
<organism evidence="1 2">
    <name type="scientific">Apatococcus lobatus</name>
    <dbReference type="NCBI Taxonomy" id="904363"/>
    <lineage>
        <taxon>Eukaryota</taxon>
        <taxon>Viridiplantae</taxon>
        <taxon>Chlorophyta</taxon>
        <taxon>core chlorophytes</taxon>
        <taxon>Trebouxiophyceae</taxon>
        <taxon>Chlorellales</taxon>
        <taxon>Chlorellaceae</taxon>
        <taxon>Apatococcus</taxon>
    </lineage>
</organism>
<proteinExistence type="predicted"/>
<keyword evidence="2" id="KW-1185">Reference proteome</keyword>
<name>A0AAW1RBG6_9CHLO</name>
<comment type="caution">
    <text evidence="1">The sequence shown here is derived from an EMBL/GenBank/DDBJ whole genome shotgun (WGS) entry which is preliminary data.</text>
</comment>
<gene>
    <name evidence="1" type="ORF">WJX74_006600</name>
</gene>
<protein>
    <submittedName>
        <fullName evidence="1">Uncharacterized protein</fullName>
    </submittedName>
</protein>
<accession>A0AAW1RBG6</accession>
<dbReference type="EMBL" id="JALJOS010000014">
    <property type="protein sequence ID" value="KAK9831187.1"/>
    <property type="molecule type" value="Genomic_DNA"/>
</dbReference>
<evidence type="ECO:0000313" key="1">
    <source>
        <dbReference type="EMBL" id="KAK9831187.1"/>
    </source>
</evidence>
<sequence>MKPFRHPQRRRARTNRVPGRKLVGHCDARLHLSSTLATDGDDELQVAQARGLGWQFSPEFPLHKADDLRLLGNVAGGLLGIPLKKAHQVILLRHRQCCWMMGTSTIEKPSVRPPCVNQKS</sequence>
<dbReference type="AlphaFoldDB" id="A0AAW1RBG6"/>